<organism evidence="1 2">
    <name type="scientific">Turnera subulata</name>
    <dbReference type="NCBI Taxonomy" id="218843"/>
    <lineage>
        <taxon>Eukaryota</taxon>
        <taxon>Viridiplantae</taxon>
        <taxon>Streptophyta</taxon>
        <taxon>Embryophyta</taxon>
        <taxon>Tracheophyta</taxon>
        <taxon>Spermatophyta</taxon>
        <taxon>Magnoliopsida</taxon>
        <taxon>eudicotyledons</taxon>
        <taxon>Gunneridae</taxon>
        <taxon>Pentapetalae</taxon>
        <taxon>rosids</taxon>
        <taxon>fabids</taxon>
        <taxon>Malpighiales</taxon>
        <taxon>Passifloraceae</taxon>
        <taxon>Turnera</taxon>
    </lineage>
</organism>
<gene>
    <name evidence="1" type="ORF">Tsubulata_006153</name>
</gene>
<reference evidence="1" key="2">
    <citation type="journal article" date="2023" name="Plants (Basel)">
        <title>Annotation of the Turnera subulata (Passifloraceae) Draft Genome Reveals the S-Locus Evolved after the Divergence of Turneroideae from Passifloroideae in a Stepwise Manner.</title>
        <authorList>
            <person name="Henning P.M."/>
            <person name="Roalson E.H."/>
            <person name="Mir W."/>
            <person name="McCubbin A.G."/>
            <person name="Shore J.S."/>
        </authorList>
    </citation>
    <scope>NUCLEOTIDE SEQUENCE</scope>
    <source>
        <strain evidence="1">F60SS</strain>
    </source>
</reference>
<dbReference type="AlphaFoldDB" id="A0A9Q0FQJ0"/>
<dbReference type="PANTHER" id="PTHR33148">
    <property type="entry name" value="PLASTID MOVEMENT IMPAIRED PROTEIN-RELATED"/>
    <property type="match status" value="1"/>
</dbReference>
<evidence type="ECO:0000313" key="1">
    <source>
        <dbReference type="EMBL" id="KAJ4835894.1"/>
    </source>
</evidence>
<reference evidence="1" key="1">
    <citation type="submission" date="2022-02" db="EMBL/GenBank/DDBJ databases">
        <authorList>
            <person name="Henning P.M."/>
            <person name="McCubbin A.G."/>
            <person name="Shore J.S."/>
        </authorList>
    </citation>
    <scope>NUCLEOTIDE SEQUENCE</scope>
    <source>
        <strain evidence="1">F60SS</strain>
        <tissue evidence="1">Leaves</tissue>
    </source>
</reference>
<proteinExistence type="predicted"/>
<sequence length="168" mass="18543">MGICLARYRERCTGSSFRILAAGKKDRVLQVVKTDGKILEFRAPILVKDILLYFSGSGIGMSKEALDKHLPPNYELKLGETYYILPSLSAVVKTTASTVCQAKADRGETKGVKRIKVVITKQELQQLLEKQVSVEEILLGVGKTSSTASLDSPKIWKPKLESIPEGYE</sequence>
<dbReference type="Proteomes" id="UP001141552">
    <property type="component" value="Unassembled WGS sequence"/>
</dbReference>
<dbReference type="EMBL" id="JAKUCV010004272">
    <property type="protein sequence ID" value="KAJ4835894.1"/>
    <property type="molecule type" value="Genomic_DNA"/>
</dbReference>
<dbReference type="Pfam" id="PF14009">
    <property type="entry name" value="PADRE"/>
    <property type="match status" value="1"/>
</dbReference>
<name>A0A9Q0FQJ0_9ROSI</name>
<keyword evidence="2" id="KW-1185">Reference proteome</keyword>
<accession>A0A9Q0FQJ0</accession>
<dbReference type="PANTHER" id="PTHR33148:SF2">
    <property type="entry name" value="DUF4228 DOMAIN-CONTAINING PROTEIN"/>
    <property type="match status" value="1"/>
</dbReference>
<dbReference type="InterPro" id="IPR025322">
    <property type="entry name" value="PADRE_dom"/>
</dbReference>
<protein>
    <submittedName>
        <fullName evidence="1">Uncharacterized protein</fullName>
    </submittedName>
</protein>
<evidence type="ECO:0000313" key="2">
    <source>
        <dbReference type="Proteomes" id="UP001141552"/>
    </source>
</evidence>
<comment type="caution">
    <text evidence="1">The sequence shown here is derived from an EMBL/GenBank/DDBJ whole genome shotgun (WGS) entry which is preliminary data.</text>
</comment>
<dbReference type="OrthoDB" id="1908589at2759"/>